<dbReference type="Proteomes" id="UP000199444">
    <property type="component" value="Unassembled WGS sequence"/>
</dbReference>
<dbReference type="STRING" id="553311.SAMN05216231_0232"/>
<organism evidence="1 2">
    <name type="scientific">Virgibacillus salinus</name>
    <dbReference type="NCBI Taxonomy" id="553311"/>
    <lineage>
        <taxon>Bacteria</taxon>
        <taxon>Bacillati</taxon>
        <taxon>Bacillota</taxon>
        <taxon>Bacilli</taxon>
        <taxon>Bacillales</taxon>
        <taxon>Bacillaceae</taxon>
        <taxon>Virgibacillus</taxon>
    </lineage>
</organism>
<keyword evidence="2" id="KW-1185">Reference proteome</keyword>
<gene>
    <name evidence="1" type="ORF">SAMN05216231_0232</name>
</gene>
<evidence type="ECO:0000313" key="2">
    <source>
        <dbReference type="Proteomes" id="UP000199444"/>
    </source>
</evidence>
<evidence type="ECO:0000313" key="1">
    <source>
        <dbReference type="EMBL" id="SDQ06788.1"/>
    </source>
</evidence>
<accession>A0A1H0XV54</accession>
<protein>
    <submittedName>
        <fullName evidence="1">Uncharacterized protein</fullName>
    </submittedName>
</protein>
<reference evidence="1 2" key="1">
    <citation type="submission" date="2016-10" db="EMBL/GenBank/DDBJ databases">
        <authorList>
            <person name="de Groot N.N."/>
        </authorList>
    </citation>
    <scope>NUCLEOTIDE SEQUENCE [LARGE SCALE GENOMIC DNA]</scope>
    <source>
        <strain evidence="1 2">CGMCC 1.10449</strain>
    </source>
</reference>
<dbReference type="RefSeq" id="WP_092491134.1">
    <property type="nucleotide sequence ID" value="NZ_FNKD01000001.1"/>
</dbReference>
<dbReference type="AlphaFoldDB" id="A0A1H0XV54"/>
<name>A0A1H0XV54_9BACI</name>
<dbReference type="EMBL" id="FNKD01000001">
    <property type="protein sequence ID" value="SDQ06788.1"/>
    <property type="molecule type" value="Genomic_DNA"/>
</dbReference>
<proteinExistence type="predicted"/>
<sequence length="842" mass="95224">MNHTDVESKIVNTLQILKQKGDITELRILNTPKGTVSGYFDNAKMLAKSANEFDGNSPGIYITLNPVKPELLARAKNQVKGRAKQTTSDADIELRKWFVIDFDPIRPAGISSTDLEHEAALSLAKKVIKFLSEQGFPDPILADSGNGSHLLYSTNLPNNNESRDLVKKALEALDFLFSNESVDVDTTTYNSARIWKLYGTKSCKGDSTEERPHRNSHIIHCPEEMIEVTTEQLQQLANTLPKVPRNEVNEGIFELEAWLEKYGIKVSFKSPWQNGTKYVLDNCPWKEEHTNKSAYIIQFSNGAIGAGCHHNSCSQENWKTLRAKYEPDYYKGENEKRKPTQADTLIRIGDEVNFFQNELEEAYATIAINSHNELWKVRSKTFKMWLTKRYFEETGQAPTSDGMNQALGVMEMKAMFEGEKRRLQLRVAEDNGKYYYDLADKNWKTVEITPSGCRIIEDPPTLFTRNKNMKEQVEPNFGGDIRLLLNHVRLKSEDDQILYLVYIVSCLIPNIPHAVIVYSGEKGASKSTSMRMTRQIVDPAVRDLLTMPNSIQDLAISLANNYMPCFDNLESLSAAKSDLLCIASTGGGFSKRTLYTDDDETLLELRRCPALNGINVVITRSDLMDRSILLELERIPEEERKEEKEIWIAFEENKAAIIGGVLQTLSKAMAIYPTVTLNKLSRMADFSRWGYAIAEAMGYGGERFLEAYRNNQNKSNEEAISSHPVAATIVAMMREANSWTGTVAQLLTRLDYEAGRERIDTNVKSWPKAAHILSRRLKEVKSNLQEVGITFEIRHGGDAKKVTIKKVGSNDVRIDQQKTGGKIINSDDIELSPDYDEFAEWD</sequence>